<dbReference type="AlphaFoldDB" id="A0A6P7YHE5"/>
<evidence type="ECO:0000313" key="5">
    <source>
        <dbReference type="Proteomes" id="UP000515156"/>
    </source>
</evidence>
<evidence type="ECO:0000256" key="3">
    <source>
        <dbReference type="RuleBase" id="RU366075"/>
    </source>
</evidence>
<keyword evidence="2" id="KW-0677">Repeat</keyword>
<dbReference type="SMART" id="SM00671">
    <property type="entry name" value="SEL1"/>
    <property type="match status" value="5"/>
</dbReference>
<dbReference type="PANTHER" id="PTHR13891">
    <property type="entry name" value="CYTOCHROME C OXIDASE ASSEMBLY FACTOR 7"/>
    <property type="match status" value="1"/>
</dbReference>
<name>A0A6P7YHE5_9AMPH</name>
<sequence length="231" mass="25845">MAGLVDFQNEEEVKVFLDNLGIEYSYQCHKERDPDGCHRLAEYLEGIKKNFEVAAQVLKKNCDQNKHSESCYKLGSYYVTGKGGLKQDLKAAYECFLTSCKKGGKKSIDACHNVGLLVHDGRVFDEKPDPLLARDYYSKACEGNFAASCFNLSALYLQGAPGLPKDMNQALRYSLKACDLGHMWACANASRMYKLGDGIEKNDVKAEALKNRAKLLNEEQRESKTQLTFGN</sequence>
<protein>
    <recommendedName>
        <fullName evidence="3">Cytochrome c oxidase assembly factor 7</fullName>
    </recommendedName>
</protein>
<dbReference type="InParanoid" id="A0A6P7YHE5"/>
<comment type="similarity">
    <text evidence="1 3">Belongs to the hcp beta-lactamase family.</text>
</comment>
<evidence type="ECO:0000256" key="2">
    <source>
        <dbReference type="ARBA" id="ARBA00022737"/>
    </source>
</evidence>
<evidence type="ECO:0000313" key="6">
    <source>
        <dbReference type="RefSeq" id="XP_030062314.1"/>
    </source>
</evidence>
<dbReference type="InterPro" id="IPR006597">
    <property type="entry name" value="Sel1-like"/>
</dbReference>
<dbReference type="OrthoDB" id="272077at2759"/>
<dbReference type="KEGG" id="muo:115472251"/>
<dbReference type="PANTHER" id="PTHR13891:SF1">
    <property type="entry name" value="CYTOCHROME C OXIDASE ASSEMBLY FACTOR 7"/>
    <property type="match status" value="1"/>
</dbReference>
<dbReference type="Pfam" id="PF08238">
    <property type="entry name" value="Sel1"/>
    <property type="match status" value="5"/>
</dbReference>
<keyword evidence="4" id="KW-0175">Coiled coil</keyword>
<organism evidence="5 6">
    <name type="scientific">Microcaecilia unicolor</name>
    <dbReference type="NCBI Taxonomy" id="1415580"/>
    <lineage>
        <taxon>Eukaryota</taxon>
        <taxon>Metazoa</taxon>
        <taxon>Chordata</taxon>
        <taxon>Craniata</taxon>
        <taxon>Vertebrata</taxon>
        <taxon>Euteleostomi</taxon>
        <taxon>Amphibia</taxon>
        <taxon>Gymnophiona</taxon>
        <taxon>Siphonopidae</taxon>
        <taxon>Microcaecilia</taxon>
    </lineage>
</organism>
<dbReference type="InterPro" id="IPR011990">
    <property type="entry name" value="TPR-like_helical_dom_sf"/>
</dbReference>
<comment type="function">
    <text evidence="3">Required for assembly of mitochondrial respiratory chain complexes.</text>
</comment>
<keyword evidence="5" id="KW-1185">Reference proteome</keyword>
<dbReference type="FunCoup" id="A0A6P7YHE5">
    <property type="interactions" value="1497"/>
</dbReference>
<accession>A0A6P7YHE5</accession>
<reference evidence="6" key="1">
    <citation type="submission" date="2025-08" db="UniProtKB">
        <authorList>
            <consortium name="RefSeq"/>
        </authorList>
    </citation>
    <scope>IDENTIFICATION</scope>
</reference>
<evidence type="ECO:0000256" key="4">
    <source>
        <dbReference type="SAM" id="Coils"/>
    </source>
</evidence>
<dbReference type="InterPro" id="IPR040239">
    <property type="entry name" value="HcpB-like"/>
</dbReference>
<proteinExistence type="inferred from homology"/>
<evidence type="ECO:0000256" key="1">
    <source>
        <dbReference type="ARBA" id="ARBA00008486"/>
    </source>
</evidence>
<dbReference type="RefSeq" id="XP_030062314.1">
    <property type="nucleotide sequence ID" value="XM_030206454.1"/>
</dbReference>
<dbReference type="Proteomes" id="UP000515156">
    <property type="component" value="Chromosome 6"/>
</dbReference>
<dbReference type="GeneID" id="115472251"/>
<comment type="subcellular location">
    <subcellularLocation>
        <location evidence="3">Mitochondrion intermembrane space</location>
    </subcellularLocation>
</comment>
<dbReference type="SUPFAM" id="SSF81901">
    <property type="entry name" value="HCP-like"/>
    <property type="match status" value="1"/>
</dbReference>
<dbReference type="Gene3D" id="1.25.40.10">
    <property type="entry name" value="Tetratricopeptide repeat domain"/>
    <property type="match status" value="1"/>
</dbReference>
<gene>
    <name evidence="6" type="primary">LOC115472251</name>
</gene>
<dbReference type="GO" id="GO:0005758">
    <property type="term" value="C:mitochondrial intermembrane space"/>
    <property type="evidence" value="ECO:0007669"/>
    <property type="project" value="UniProtKB-SubCell"/>
</dbReference>
<feature type="coiled-coil region" evidence="4">
    <location>
        <begin position="199"/>
        <end position="226"/>
    </location>
</feature>